<dbReference type="PRINTS" id="PR01374">
    <property type="entry name" value="TONBPROTEIN"/>
</dbReference>
<proteinExistence type="inferred from homology"/>
<dbReference type="PROSITE" id="PS52015">
    <property type="entry name" value="TONB_CTD"/>
    <property type="match status" value="1"/>
</dbReference>
<dbReference type="Gene3D" id="3.30.1150.10">
    <property type="match status" value="1"/>
</dbReference>
<evidence type="ECO:0000256" key="4">
    <source>
        <dbReference type="ARBA" id="ARBA00022475"/>
    </source>
</evidence>
<evidence type="ECO:0000313" key="14">
    <source>
        <dbReference type="Proteomes" id="UP001156706"/>
    </source>
</evidence>
<keyword evidence="14" id="KW-1185">Reference proteome</keyword>
<evidence type="ECO:0000256" key="7">
    <source>
        <dbReference type="ARBA" id="ARBA00022927"/>
    </source>
</evidence>
<feature type="region of interest" description="Disordered" evidence="11">
    <location>
        <begin position="56"/>
        <end position="120"/>
    </location>
</feature>
<keyword evidence="5 10" id="KW-0997">Cell inner membrane</keyword>
<dbReference type="InterPro" id="IPR051045">
    <property type="entry name" value="TonB-dependent_transducer"/>
</dbReference>
<evidence type="ECO:0000259" key="12">
    <source>
        <dbReference type="PROSITE" id="PS52015"/>
    </source>
</evidence>
<feature type="domain" description="TonB C-terminal" evidence="12">
    <location>
        <begin position="126"/>
        <end position="217"/>
    </location>
</feature>
<dbReference type="NCBIfam" id="TIGR01352">
    <property type="entry name" value="tonB_Cterm"/>
    <property type="match status" value="1"/>
</dbReference>
<keyword evidence="7 10" id="KW-0653">Protein transport</keyword>
<dbReference type="SUPFAM" id="SSF74653">
    <property type="entry name" value="TolA/TonB C-terminal domain"/>
    <property type="match status" value="1"/>
</dbReference>
<comment type="caution">
    <text evidence="13">The sequence shown here is derived from an EMBL/GenBank/DDBJ whole genome shotgun (WGS) entry which is preliminary data.</text>
</comment>
<keyword evidence="9" id="KW-0472">Membrane</keyword>
<gene>
    <name evidence="13" type="ORF">GCM10007907_38640</name>
</gene>
<sequence>MPSLRALNPGFTPLLLVCGAHALALGGLAMGMGRPMPIKPPEVITAVVLPQPMPVVAPPSEPTPQPPKPQPVVRPKPTPTPLPPIKQAPPAPNAITAPPVEPTPPVEVAKAEPAAAPEPAPAPIVPPLSNASYLNNQAPGYPAMSRKLGEAGRVVLSVYVLADGSVGDIKLKRSSGHDRLDDAALAAVKRWRFVPAKQGDAAIPYRYDLPINFSLDA</sequence>
<evidence type="ECO:0000256" key="10">
    <source>
        <dbReference type="RuleBase" id="RU362123"/>
    </source>
</evidence>
<evidence type="ECO:0000256" key="3">
    <source>
        <dbReference type="ARBA" id="ARBA00022448"/>
    </source>
</evidence>
<organism evidence="13 14">
    <name type="scientific">Chitinimonas prasina</name>
    <dbReference type="NCBI Taxonomy" id="1434937"/>
    <lineage>
        <taxon>Bacteria</taxon>
        <taxon>Pseudomonadati</taxon>
        <taxon>Pseudomonadota</taxon>
        <taxon>Betaproteobacteria</taxon>
        <taxon>Neisseriales</taxon>
        <taxon>Chitinibacteraceae</taxon>
        <taxon>Chitinimonas</taxon>
    </lineage>
</organism>
<comment type="function">
    <text evidence="10">Interacts with outer membrane receptor proteins that carry out high-affinity binding and energy dependent uptake into the periplasmic space of specific substrates. It could act to transduce energy from the cytoplasmic membrane to specific energy-requiring processes in the outer membrane, resulting in the release into the periplasm of ligands bound by these outer membrane proteins.</text>
</comment>
<evidence type="ECO:0000256" key="1">
    <source>
        <dbReference type="ARBA" id="ARBA00004383"/>
    </source>
</evidence>
<comment type="similarity">
    <text evidence="2 10">Belongs to the TonB family.</text>
</comment>
<feature type="compositionally biased region" description="Low complexity" evidence="11">
    <location>
        <begin position="106"/>
        <end position="115"/>
    </location>
</feature>
<evidence type="ECO:0000256" key="6">
    <source>
        <dbReference type="ARBA" id="ARBA00022692"/>
    </source>
</evidence>
<evidence type="ECO:0000256" key="5">
    <source>
        <dbReference type="ARBA" id="ARBA00022519"/>
    </source>
</evidence>
<dbReference type="PANTHER" id="PTHR33446">
    <property type="entry name" value="PROTEIN TONB-RELATED"/>
    <property type="match status" value="1"/>
</dbReference>
<keyword evidence="4 10" id="KW-1003">Cell membrane</keyword>
<reference evidence="14" key="1">
    <citation type="journal article" date="2019" name="Int. J. Syst. Evol. Microbiol.">
        <title>The Global Catalogue of Microorganisms (GCM) 10K type strain sequencing project: providing services to taxonomists for standard genome sequencing and annotation.</title>
        <authorList>
            <consortium name="The Broad Institute Genomics Platform"/>
            <consortium name="The Broad Institute Genome Sequencing Center for Infectious Disease"/>
            <person name="Wu L."/>
            <person name="Ma J."/>
        </authorList>
    </citation>
    <scope>NUCLEOTIDE SEQUENCE [LARGE SCALE GENOMIC DNA]</scope>
    <source>
        <strain evidence="14">NBRC 110044</strain>
    </source>
</reference>
<dbReference type="Proteomes" id="UP001156706">
    <property type="component" value="Unassembled WGS sequence"/>
</dbReference>
<dbReference type="Pfam" id="PF03544">
    <property type="entry name" value="TonB_C"/>
    <property type="match status" value="1"/>
</dbReference>
<comment type="subcellular location">
    <subcellularLocation>
        <location evidence="1 10">Cell inner membrane</location>
        <topology evidence="1 10">Single-pass membrane protein</topology>
        <orientation evidence="1 10">Periplasmic side</orientation>
    </subcellularLocation>
</comment>
<dbReference type="PANTHER" id="PTHR33446:SF2">
    <property type="entry name" value="PROTEIN TONB"/>
    <property type="match status" value="1"/>
</dbReference>
<evidence type="ECO:0000256" key="9">
    <source>
        <dbReference type="ARBA" id="ARBA00023136"/>
    </source>
</evidence>
<protein>
    <recommendedName>
        <fullName evidence="10">Protein TonB</fullName>
    </recommendedName>
</protein>
<keyword evidence="10" id="KW-0735">Signal-anchor</keyword>
<keyword evidence="6" id="KW-0812">Transmembrane</keyword>
<dbReference type="EMBL" id="BSOG01000006">
    <property type="protein sequence ID" value="GLR15074.1"/>
    <property type="molecule type" value="Genomic_DNA"/>
</dbReference>
<evidence type="ECO:0000313" key="13">
    <source>
        <dbReference type="EMBL" id="GLR15074.1"/>
    </source>
</evidence>
<evidence type="ECO:0000256" key="2">
    <source>
        <dbReference type="ARBA" id="ARBA00006555"/>
    </source>
</evidence>
<dbReference type="InterPro" id="IPR006260">
    <property type="entry name" value="TonB/TolA_C"/>
</dbReference>
<keyword evidence="8" id="KW-1133">Transmembrane helix</keyword>
<feature type="compositionally biased region" description="Pro residues" evidence="11">
    <location>
        <begin position="56"/>
        <end position="92"/>
    </location>
</feature>
<dbReference type="RefSeq" id="WP_284198138.1">
    <property type="nucleotide sequence ID" value="NZ_BSOG01000006.1"/>
</dbReference>
<evidence type="ECO:0000256" key="11">
    <source>
        <dbReference type="SAM" id="MobiDB-lite"/>
    </source>
</evidence>
<dbReference type="InterPro" id="IPR003538">
    <property type="entry name" value="TonB"/>
</dbReference>
<dbReference type="InterPro" id="IPR037682">
    <property type="entry name" value="TonB_C"/>
</dbReference>
<accession>A0ABQ5YQ81</accession>
<evidence type="ECO:0000256" key="8">
    <source>
        <dbReference type="ARBA" id="ARBA00022989"/>
    </source>
</evidence>
<keyword evidence="3 10" id="KW-0813">Transport</keyword>
<name>A0ABQ5YQ81_9NEIS</name>